<proteinExistence type="predicted"/>
<dbReference type="EMBL" id="GEDG01026083">
    <property type="protein sequence ID" value="JAP14787.1"/>
    <property type="molecule type" value="Transcribed_RNA"/>
</dbReference>
<reference evidence="1" key="1">
    <citation type="submission" date="2015-12" db="EMBL/GenBank/DDBJ databases">
        <title>Gene expression during late stages of embryo sac development: a critical building block for successful pollen-pistil interactions.</title>
        <authorList>
            <person name="Liu Y."/>
            <person name="Joly V."/>
            <person name="Sabar M."/>
            <person name="Matton D.P."/>
        </authorList>
    </citation>
    <scope>NUCLEOTIDE SEQUENCE</scope>
</reference>
<evidence type="ECO:0000313" key="1">
    <source>
        <dbReference type="EMBL" id="JAP14787.1"/>
    </source>
</evidence>
<dbReference type="AlphaFoldDB" id="A0A0V0H3T1"/>
<name>A0A0V0H3T1_SOLCH</name>
<accession>A0A0V0H3T1</accession>
<sequence length="104" mass="12569">MFILPFLPFTPEKCRHTRRCHGQPISFGNFLVQRKQGKYKTDFMWGNVELIYHSFFCLKLKCLSLEFWRDNNEHVFSSHSLYLLIFPIELCILRSIRKVAWINQ</sequence>
<organism evidence="1">
    <name type="scientific">Solanum chacoense</name>
    <name type="common">Chaco potato</name>
    <dbReference type="NCBI Taxonomy" id="4108"/>
    <lineage>
        <taxon>Eukaryota</taxon>
        <taxon>Viridiplantae</taxon>
        <taxon>Streptophyta</taxon>
        <taxon>Embryophyta</taxon>
        <taxon>Tracheophyta</taxon>
        <taxon>Spermatophyta</taxon>
        <taxon>Magnoliopsida</taxon>
        <taxon>eudicotyledons</taxon>
        <taxon>Gunneridae</taxon>
        <taxon>Pentapetalae</taxon>
        <taxon>asterids</taxon>
        <taxon>lamiids</taxon>
        <taxon>Solanales</taxon>
        <taxon>Solanaceae</taxon>
        <taxon>Solanoideae</taxon>
        <taxon>Solaneae</taxon>
        <taxon>Solanum</taxon>
    </lineage>
</organism>
<protein>
    <submittedName>
        <fullName evidence="1">Putative ovule protein</fullName>
    </submittedName>
</protein>